<proteinExistence type="predicted"/>
<evidence type="ECO:0000313" key="1">
    <source>
        <dbReference type="EMBL" id="KAI6090484.1"/>
    </source>
</evidence>
<protein>
    <submittedName>
        <fullName evidence="1">Uncharacterized protein</fullName>
    </submittedName>
</protein>
<organism evidence="1 2">
    <name type="scientific">Hypoxylon rubiginosum</name>
    <dbReference type="NCBI Taxonomy" id="110542"/>
    <lineage>
        <taxon>Eukaryota</taxon>
        <taxon>Fungi</taxon>
        <taxon>Dikarya</taxon>
        <taxon>Ascomycota</taxon>
        <taxon>Pezizomycotina</taxon>
        <taxon>Sordariomycetes</taxon>
        <taxon>Xylariomycetidae</taxon>
        <taxon>Xylariales</taxon>
        <taxon>Hypoxylaceae</taxon>
        <taxon>Hypoxylon</taxon>
    </lineage>
</organism>
<reference evidence="1 2" key="1">
    <citation type="journal article" date="2022" name="New Phytol.">
        <title>Ecological generalism drives hyperdiversity of secondary metabolite gene clusters in xylarialean endophytes.</title>
        <authorList>
            <person name="Franco M.E.E."/>
            <person name="Wisecaver J.H."/>
            <person name="Arnold A.E."/>
            <person name="Ju Y.M."/>
            <person name="Slot J.C."/>
            <person name="Ahrendt S."/>
            <person name="Moore L.P."/>
            <person name="Eastman K.E."/>
            <person name="Scott K."/>
            <person name="Konkel Z."/>
            <person name="Mondo S.J."/>
            <person name="Kuo A."/>
            <person name="Hayes R.D."/>
            <person name="Haridas S."/>
            <person name="Andreopoulos B."/>
            <person name="Riley R."/>
            <person name="LaButti K."/>
            <person name="Pangilinan J."/>
            <person name="Lipzen A."/>
            <person name="Amirebrahimi M."/>
            <person name="Yan J."/>
            <person name="Adam C."/>
            <person name="Keymanesh K."/>
            <person name="Ng V."/>
            <person name="Louie K."/>
            <person name="Northen T."/>
            <person name="Drula E."/>
            <person name="Henrissat B."/>
            <person name="Hsieh H.M."/>
            <person name="Youens-Clark K."/>
            <person name="Lutzoni F."/>
            <person name="Miadlikowska J."/>
            <person name="Eastwood D.C."/>
            <person name="Hamelin R.C."/>
            <person name="Grigoriev I.V."/>
            <person name="U'Ren J.M."/>
        </authorList>
    </citation>
    <scope>NUCLEOTIDE SEQUENCE [LARGE SCALE GENOMIC DNA]</scope>
    <source>
        <strain evidence="1 2">ER1909</strain>
    </source>
</reference>
<evidence type="ECO:0000313" key="2">
    <source>
        <dbReference type="Proteomes" id="UP001497680"/>
    </source>
</evidence>
<keyword evidence="2" id="KW-1185">Reference proteome</keyword>
<sequence length="212" mass="23723">MTEEKPTILVFKSSDPAPNSDNDIVQNLREKANVYEVDDEKSYGYSKLLSNHPSARAIFVLKSNILAPKYEHLWDQMSDYVDNGGTVVLSRSFVNATQRPDLEEWILKTWCKPWEWSLSMDPGYAVFQGSAIGPRASWRNGLAAAYSISPGLFLFNVHSSDIWYSSVRCGFADEVPTFVAFAQIGLGWLGWAGDINNIDDRTTVVLAMMGLN</sequence>
<dbReference type="EMBL" id="MU394290">
    <property type="protein sequence ID" value="KAI6090484.1"/>
    <property type="molecule type" value="Genomic_DNA"/>
</dbReference>
<dbReference type="Proteomes" id="UP001497680">
    <property type="component" value="Unassembled WGS sequence"/>
</dbReference>
<accession>A0ACC0DCK6</accession>
<comment type="caution">
    <text evidence="1">The sequence shown here is derived from an EMBL/GenBank/DDBJ whole genome shotgun (WGS) entry which is preliminary data.</text>
</comment>
<name>A0ACC0DCK6_9PEZI</name>
<gene>
    <name evidence="1" type="ORF">F4821DRAFT_255725</name>
</gene>